<organism evidence="2 3">
    <name type="scientific">Desulfocucumis palustris</name>
    <dbReference type="NCBI Taxonomy" id="1898651"/>
    <lineage>
        <taxon>Bacteria</taxon>
        <taxon>Bacillati</taxon>
        <taxon>Bacillota</taxon>
        <taxon>Clostridia</taxon>
        <taxon>Eubacteriales</taxon>
        <taxon>Desulfocucumaceae</taxon>
        <taxon>Desulfocucumis</taxon>
    </lineage>
</organism>
<dbReference type="InterPro" id="IPR052026">
    <property type="entry name" value="ExeA_AAA_ATPase_DNA-bind"/>
</dbReference>
<dbReference type="PANTHER" id="PTHR35894:SF1">
    <property type="entry name" value="PHOSPHORIBULOKINASE _ URIDINE KINASE FAMILY"/>
    <property type="match status" value="1"/>
</dbReference>
<sequence>MNSTYFSFTREPFSRELAPTEVFISKGHHELLARLKHTVETGSLAVITGQAGSGKSTAIRSVMHSLEASRYRHIYIASSDLTPGEFYKSLLYHVNVQPGRGSSQNKRLVSQAMLELHQKGIKPAILIDEAQELPIPMLSELRFVLNYQADSFSPLTVILAGQPQLAETLRLQVLECIRQRINVHYRLPCLDEEEIPAYILHHLKIAGLDKQIFTDDAIKLIYQFSKGIPRRINNICRYALVAAIVADSPAVDADAVQKGLEDDNWI</sequence>
<feature type="domain" description="AAA+ ATPase" evidence="1">
    <location>
        <begin position="41"/>
        <end position="188"/>
    </location>
</feature>
<dbReference type="Gene3D" id="3.40.50.300">
    <property type="entry name" value="P-loop containing nucleotide triphosphate hydrolases"/>
    <property type="match status" value="1"/>
</dbReference>
<dbReference type="SMART" id="SM00382">
    <property type="entry name" value="AAA"/>
    <property type="match status" value="1"/>
</dbReference>
<dbReference type="AlphaFoldDB" id="A0A2L2XBS8"/>
<name>A0A2L2XBS8_9FIRM</name>
<gene>
    <name evidence="2" type="ORF">DCCM_2784</name>
</gene>
<reference evidence="3" key="1">
    <citation type="submission" date="2018-02" db="EMBL/GenBank/DDBJ databases">
        <title>Genome sequence of Desulfocucumis palustris strain NAW-5.</title>
        <authorList>
            <person name="Watanabe M."/>
            <person name="Kojima H."/>
            <person name="Fukui M."/>
        </authorList>
    </citation>
    <scope>NUCLEOTIDE SEQUENCE [LARGE SCALE GENOMIC DNA]</scope>
    <source>
        <strain evidence="3">NAW-5</strain>
    </source>
</reference>
<evidence type="ECO:0000313" key="2">
    <source>
        <dbReference type="EMBL" id="GBF33678.1"/>
    </source>
</evidence>
<comment type="caution">
    <text evidence="2">The sequence shown here is derived from an EMBL/GenBank/DDBJ whole genome shotgun (WGS) entry which is preliminary data.</text>
</comment>
<dbReference type="Proteomes" id="UP000239549">
    <property type="component" value="Unassembled WGS sequence"/>
</dbReference>
<dbReference type="EMBL" id="BFAV01000115">
    <property type="protein sequence ID" value="GBF33678.1"/>
    <property type="molecule type" value="Genomic_DNA"/>
</dbReference>
<dbReference type="SUPFAM" id="SSF52540">
    <property type="entry name" value="P-loop containing nucleoside triphosphate hydrolases"/>
    <property type="match status" value="1"/>
</dbReference>
<dbReference type="GO" id="GO:0016887">
    <property type="term" value="F:ATP hydrolysis activity"/>
    <property type="evidence" value="ECO:0007669"/>
    <property type="project" value="InterPro"/>
</dbReference>
<dbReference type="OrthoDB" id="9815896at2"/>
<evidence type="ECO:0000259" key="1">
    <source>
        <dbReference type="SMART" id="SM00382"/>
    </source>
</evidence>
<dbReference type="InterPro" id="IPR049945">
    <property type="entry name" value="AAA_22"/>
</dbReference>
<dbReference type="PANTHER" id="PTHR35894">
    <property type="entry name" value="GENERAL SECRETION PATHWAY PROTEIN A-RELATED"/>
    <property type="match status" value="1"/>
</dbReference>
<keyword evidence="3" id="KW-1185">Reference proteome</keyword>
<protein>
    <submittedName>
        <fullName evidence="2">General secretion pathway protein A</fullName>
    </submittedName>
</protein>
<dbReference type="InterPro" id="IPR027417">
    <property type="entry name" value="P-loop_NTPase"/>
</dbReference>
<accession>A0A2L2XBS8</accession>
<evidence type="ECO:0000313" key="3">
    <source>
        <dbReference type="Proteomes" id="UP000239549"/>
    </source>
</evidence>
<dbReference type="RefSeq" id="WP_104372039.1">
    <property type="nucleotide sequence ID" value="NZ_BFAV01000115.1"/>
</dbReference>
<dbReference type="Pfam" id="PF13401">
    <property type="entry name" value="AAA_22"/>
    <property type="match status" value="1"/>
</dbReference>
<dbReference type="InterPro" id="IPR003593">
    <property type="entry name" value="AAA+_ATPase"/>
</dbReference>
<dbReference type="CDD" id="cd00009">
    <property type="entry name" value="AAA"/>
    <property type="match status" value="1"/>
</dbReference>
<proteinExistence type="predicted"/>